<dbReference type="PROSITE" id="PS51101">
    <property type="entry name" value="PTS_EIIB_TYPE_4"/>
    <property type="match status" value="1"/>
</dbReference>
<dbReference type="Proteomes" id="UP000461880">
    <property type="component" value="Unassembled WGS sequence"/>
</dbReference>
<keyword evidence="4 9" id="KW-0762">Sugar transport</keyword>
<dbReference type="AlphaFoldDB" id="A0A7X2NRN6"/>
<keyword evidence="3" id="KW-0963">Cytoplasm</keyword>
<dbReference type="GO" id="GO:0016301">
    <property type="term" value="F:kinase activity"/>
    <property type="evidence" value="ECO:0007669"/>
    <property type="project" value="UniProtKB-KW"/>
</dbReference>
<feature type="domain" description="PTS EIIB type-4" evidence="8">
    <location>
        <begin position="1"/>
        <end position="155"/>
    </location>
</feature>
<proteinExistence type="predicted"/>
<evidence type="ECO:0000256" key="5">
    <source>
        <dbReference type="ARBA" id="ARBA00022679"/>
    </source>
</evidence>
<dbReference type="GO" id="GO:0008982">
    <property type="term" value="F:protein-N(PI)-phosphohistidine-sugar phosphotransferase activity"/>
    <property type="evidence" value="ECO:0007669"/>
    <property type="project" value="InterPro"/>
</dbReference>
<sequence length="155" mass="17329">MSIVMIRIDDRLIHGQIVTAWAKNKNAGKIWVVDTATAKDDFLSGVMKMVAPSDRELVISSEDQINELVPKFDAELENVLILMKTPEVAKKIFEAGVKLTELNIGGMGANPERKKLFKNISASPSEVQTLKEIQNSGVFVYFQVTPDEKKTEFNF</sequence>
<gene>
    <name evidence="9" type="ORF">FYJ51_04605</name>
</gene>
<evidence type="ECO:0000313" key="10">
    <source>
        <dbReference type="Proteomes" id="UP000461880"/>
    </source>
</evidence>
<dbReference type="SUPFAM" id="SSF52728">
    <property type="entry name" value="PTS IIb component"/>
    <property type="match status" value="1"/>
</dbReference>
<dbReference type="Pfam" id="PF03830">
    <property type="entry name" value="PTSIIB_sorb"/>
    <property type="match status" value="1"/>
</dbReference>
<dbReference type="Gene3D" id="3.40.35.10">
    <property type="entry name" value="Phosphotransferase system, sorbose subfamily IIB component"/>
    <property type="match status" value="1"/>
</dbReference>
<name>A0A7X2NRN6_9FIRM</name>
<keyword evidence="10" id="KW-1185">Reference proteome</keyword>
<keyword evidence="5" id="KW-0808">Transferase</keyword>
<dbReference type="EMBL" id="VUMN01000008">
    <property type="protein sequence ID" value="MSS58183.1"/>
    <property type="molecule type" value="Genomic_DNA"/>
</dbReference>
<dbReference type="GO" id="GO:0005737">
    <property type="term" value="C:cytoplasm"/>
    <property type="evidence" value="ECO:0007669"/>
    <property type="project" value="UniProtKB-SubCell"/>
</dbReference>
<comment type="subcellular location">
    <subcellularLocation>
        <location evidence="1">Cytoplasm</location>
    </subcellularLocation>
</comment>
<dbReference type="InterPro" id="IPR036667">
    <property type="entry name" value="PTS_IIB_sorbose-sp_sf"/>
</dbReference>
<dbReference type="GO" id="GO:0009401">
    <property type="term" value="P:phosphoenolpyruvate-dependent sugar phosphotransferase system"/>
    <property type="evidence" value="ECO:0007669"/>
    <property type="project" value="UniProtKB-KW"/>
</dbReference>
<evidence type="ECO:0000256" key="7">
    <source>
        <dbReference type="ARBA" id="ARBA00022777"/>
    </source>
</evidence>
<evidence type="ECO:0000256" key="1">
    <source>
        <dbReference type="ARBA" id="ARBA00004496"/>
    </source>
</evidence>
<keyword evidence="2" id="KW-0813">Transport</keyword>
<keyword evidence="7" id="KW-0418">Kinase</keyword>
<keyword evidence="6" id="KW-0598">Phosphotransferase system</keyword>
<evidence type="ECO:0000256" key="2">
    <source>
        <dbReference type="ARBA" id="ARBA00022448"/>
    </source>
</evidence>
<reference evidence="9 10" key="1">
    <citation type="submission" date="2019-08" db="EMBL/GenBank/DDBJ databases">
        <title>In-depth cultivation of the pig gut microbiome towards novel bacterial diversity and tailored functional studies.</title>
        <authorList>
            <person name="Wylensek D."/>
            <person name="Hitch T.C.A."/>
            <person name="Clavel T."/>
        </authorList>
    </citation>
    <scope>NUCLEOTIDE SEQUENCE [LARGE SCALE GENOMIC DNA]</scope>
    <source>
        <strain evidence="9 10">Oil+RF-744-GAM-WT-6</strain>
    </source>
</reference>
<protein>
    <submittedName>
        <fullName evidence="9">PTS sugar transporter subunit IIB</fullName>
    </submittedName>
</protein>
<dbReference type="InterPro" id="IPR004720">
    <property type="entry name" value="PTS_IIB_sorbose-sp"/>
</dbReference>
<evidence type="ECO:0000256" key="3">
    <source>
        <dbReference type="ARBA" id="ARBA00022490"/>
    </source>
</evidence>
<evidence type="ECO:0000256" key="6">
    <source>
        <dbReference type="ARBA" id="ARBA00022683"/>
    </source>
</evidence>
<evidence type="ECO:0000259" key="8">
    <source>
        <dbReference type="PROSITE" id="PS51101"/>
    </source>
</evidence>
<evidence type="ECO:0000313" key="9">
    <source>
        <dbReference type="EMBL" id="MSS58183.1"/>
    </source>
</evidence>
<comment type="caution">
    <text evidence="9">The sequence shown here is derived from an EMBL/GenBank/DDBJ whole genome shotgun (WGS) entry which is preliminary data.</text>
</comment>
<organism evidence="9 10">
    <name type="scientific">Stecheria intestinalis</name>
    <dbReference type="NCBI Taxonomy" id="2606630"/>
    <lineage>
        <taxon>Bacteria</taxon>
        <taxon>Bacillati</taxon>
        <taxon>Bacillota</taxon>
        <taxon>Erysipelotrichia</taxon>
        <taxon>Erysipelotrichales</taxon>
        <taxon>Erysipelotrichaceae</taxon>
        <taxon>Stecheria</taxon>
    </lineage>
</organism>
<accession>A0A7X2NRN6</accession>
<evidence type="ECO:0000256" key="4">
    <source>
        <dbReference type="ARBA" id="ARBA00022597"/>
    </source>
</evidence>